<accession>A0ABD2RBU3</accession>
<protein>
    <submittedName>
        <fullName evidence="1">Uncharacterized protein</fullName>
    </submittedName>
</protein>
<reference evidence="1 2" key="1">
    <citation type="submission" date="2024-05" db="EMBL/GenBank/DDBJ databases">
        <title>De novo assembly of an allotetraploid wild potato.</title>
        <authorList>
            <person name="Hosaka A.J."/>
        </authorList>
    </citation>
    <scope>NUCLEOTIDE SEQUENCE [LARGE SCALE GENOMIC DNA]</scope>
    <source>
        <tissue evidence="1">Young leaves</tissue>
    </source>
</reference>
<comment type="caution">
    <text evidence="1">The sequence shown here is derived from an EMBL/GenBank/DDBJ whole genome shotgun (WGS) entry which is preliminary data.</text>
</comment>
<proteinExistence type="predicted"/>
<evidence type="ECO:0000313" key="1">
    <source>
        <dbReference type="EMBL" id="KAL3328371.1"/>
    </source>
</evidence>
<keyword evidence="2" id="KW-1185">Reference proteome</keyword>
<dbReference type="Proteomes" id="UP001627284">
    <property type="component" value="Unassembled WGS sequence"/>
</dbReference>
<sequence length="101" mass="11928">MCKTSIAKESNYIPFFFSNILSKLFFFPPKIPFIKNQRRVFIERKLGKKGRLGIRKSIPQIQNFPRVEELPVCTRFQWKSPKIRMKRSKGGYCRPAGCRES</sequence>
<name>A0ABD2RBU3_9SOLN</name>
<organism evidence="1 2">
    <name type="scientific">Solanum stoloniferum</name>
    <dbReference type="NCBI Taxonomy" id="62892"/>
    <lineage>
        <taxon>Eukaryota</taxon>
        <taxon>Viridiplantae</taxon>
        <taxon>Streptophyta</taxon>
        <taxon>Embryophyta</taxon>
        <taxon>Tracheophyta</taxon>
        <taxon>Spermatophyta</taxon>
        <taxon>Magnoliopsida</taxon>
        <taxon>eudicotyledons</taxon>
        <taxon>Gunneridae</taxon>
        <taxon>Pentapetalae</taxon>
        <taxon>asterids</taxon>
        <taxon>lamiids</taxon>
        <taxon>Solanales</taxon>
        <taxon>Solanaceae</taxon>
        <taxon>Solanoideae</taxon>
        <taxon>Solaneae</taxon>
        <taxon>Solanum</taxon>
    </lineage>
</organism>
<dbReference type="EMBL" id="JBJKTR010000021">
    <property type="protein sequence ID" value="KAL3328371.1"/>
    <property type="molecule type" value="Genomic_DNA"/>
</dbReference>
<dbReference type="AlphaFoldDB" id="A0ABD2RBU3"/>
<gene>
    <name evidence="1" type="ORF">AABB24_035823</name>
</gene>
<evidence type="ECO:0000313" key="2">
    <source>
        <dbReference type="Proteomes" id="UP001627284"/>
    </source>
</evidence>